<comment type="similarity">
    <text evidence="10">Belongs to the insect chemoreceptor superfamily. Heteromeric odorant receptor channel (TC 1.A.69) family.</text>
</comment>
<feature type="transmembrane region" description="Helical" evidence="10">
    <location>
        <begin position="40"/>
        <end position="65"/>
    </location>
</feature>
<dbReference type="GO" id="GO:0005549">
    <property type="term" value="F:odorant binding"/>
    <property type="evidence" value="ECO:0007669"/>
    <property type="project" value="InterPro"/>
</dbReference>
<evidence type="ECO:0000256" key="10">
    <source>
        <dbReference type="RuleBase" id="RU351113"/>
    </source>
</evidence>
<dbReference type="EMBL" id="JAQQBR010000002">
    <property type="protein sequence ID" value="KAK0180857.1"/>
    <property type="molecule type" value="Genomic_DNA"/>
</dbReference>
<evidence type="ECO:0000256" key="2">
    <source>
        <dbReference type="ARBA" id="ARBA00022475"/>
    </source>
</evidence>
<organism evidence="11 12">
    <name type="scientific">Microctonus hyperodae</name>
    <name type="common">Parasitoid wasp</name>
    <dbReference type="NCBI Taxonomy" id="165561"/>
    <lineage>
        <taxon>Eukaryota</taxon>
        <taxon>Metazoa</taxon>
        <taxon>Ecdysozoa</taxon>
        <taxon>Arthropoda</taxon>
        <taxon>Hexapoda</taxon>
        <taxon>Insecta</taxon>
        <taxon>Pterygota</taxon>
        <taxon>Neoptera</taxon>
        <taxon>Endopterygota</taxon>
        <taxon>Hymenoptera</taxon>
        <taxon>Apocrita</taxon>
        <taxon>Ichneumonoidea</taxon>
        <taxon>Braconidae</taxon>
        <taxon>Euphorinae</taxon>
        <taxon>Microctonus</taxon>
    </lineage>
</organism>
<evidence type="ECO:0000256" key="5">
    <source>
        <dbReference type="ARBA" id="ARBA00022725"/>
    </source>
</evidence>
<reference evidence="11" key="2">
    <citation type="submission" date="2023-03" db="EMBL/GenBank/DDBJ databases">
        <authorList>
            <person name="Inwood S.N."/>
            <person name="Skelly J.G."/>
            <person name="Guhlin J."/>
            <person name="Harrop T.W.R."/>
            <person name="Goldson S.G."/>
            <person name="Dearden P.K."/>
        </authorList>
    </citation>
    <scope>NUCLEOTIDE SEQUENCE</scope>
    <source>
        <strain evidence="11">Lincoln</strain>
        <tissue evidence="11">Whole body</tissue>
    </source>
</reference>
<dbReference type="GO" id="GO:0007165">
    <property type="term" value="P:signal transduction"/>
    <property type="evidence" value="ECO:0007669"/>
    <property type="project" value="UniProtKB-KW"/>
</dbReference>
<proteinExistence type="inferred from homology"/>
<comment type="subcellular location">
    <subcellularLocation>
        <location evidence="1 10">Cell membrane</location>
        <topology evidence="1 10">Multi-pass membrane protein</topology>
    </subcellularLocation>
</comment>
<keyword evidence="5 10" id="KW-0552">Olfaction</keyword>
<evidence type="ECO:0000256" key="1">
    <source>
        <dbReference type="ARBA" id="ARBA00004651"/>
    </source>
</evidence>
<evidence type="ECO:0000256" key="4">
    <source>
        <dbReference type="ARBA" id="ARBA00022692"/>
    </source>
</evidence>
<keyword evidence="8 10" id="KW-0675">Receptor</keyword>
<keyword evidence="4 10" id="KW-0812">Transmembrane</keyword>
<evidence type="ECO:0000313" key="12">
    <source>
        <dbReference type="Proteomes" id="UP001168972"/>
    </source>
</evidence>
<accession>A0AA39G3I2</accession>
<dbReference type="GO" id="GO:0004984">
    <property type="term" value="F:olfactory receptor activity"/>
    <property type="evidence" value="ECO:0007669"/>
    <property type="project" value="InterPro"/>
</dbReference>
<keyword evidence="9 10" id="KW-0807">Transducer</keyword>
<keyword evidence="12" id="KW-1185">Reference proteome</keyword>
<evidence type="ECO:0000256" key="3">
    <source>
        <dbReference type="ARBA" id="ARBA00022606"/>
    </source>
</evidence>
<feature type="transmembrane region" description="Helical" evidence="10">
    <location>
        <begin position="312"/>
        <end position="331"/>
    </location>
</feature>
<protein>
    <recommendedName>
        <fullName evidence="10">Odorant receptor</fullName>
    </recommendedName>
</protein>
<gene>
    <name evidence="11" type="ORF">PV327_003194</name>
</gene>
<dbReference type="PANTHER" id="PTHR21137">
    <property type="entry name" value="ODORANT RECEPTOR"/>
    <property type="match status" value="1"/>
</dbReference>
<dbReference type="PANTHER" id="PTHR21137:SF35">
    <property type="entry name" value="ODORANT RECEPTOR 19A-RELATED"/>
    <property type="match status" value="1"/>
</dbReference>
<dbReference type="GO" id="GO:0005886">
    <property type="term" value="C:plasma membrane"/>
    <property type="evidence" value="ECO:0007669"/>
    <property type="project" value="UniProtKB-SubCell"/>
</dbReference>
<keyword evidence="3 10" id="KW-0716">Sensory transduction</keyword>
<keyword evidence="6 10" id="KW-1133">Transmembrane helix</keyword>
<reference evidence="11" key="1">
    <citation type="journal article" date="2023" name="bioRxiv">
        <title>Scaffold-level genome assemblies of two parasitoid biocontrol wasps reveal the parthenogenesis mechanism and an associated novel virus.</title>
        <authorList>
            <person name="Inwood S."/>
            <person name="Skelly J."/>
            <person name="Guhlin J."/>
            <person name="Harrop T."/>
            <person name="Goldson S."/>
            <person name="Dearden P."/>
        </authorList>
    </citation>
    <scope>NUCLEOTIDE SEQUENCE</scope>
    <source>
        <strain evidence="11">Lincoln</strain>
        <tissue evidence="11">Whole body</tissue>
    </source>
</reference>
<evidence type="ECO:0000256" key="9">
    <source>
        <dbReference type="ARBA" id="ARBA00023224"/>
    </source>
</evidence>
<dbReference type="AlphaFoldDB" id="A0AA39G3I2"/>
<comment type="caution">
    <text evidence="11">The sequence shown here is derived from an EMBL/GenBank/DDBJ whole genome shotgun (WGS) entry which is preliminary data.</text>
</comment>
<sequence length="422" mass="48032">MEKTEAKKHFSVYTMAIIGLRFCGIWYVDDPCTSIYTKLLNFFSSLIGTLMLLILTGTIAADLVFHSNDLLIVTDDGCYLAGLSVILFKIANFHNHHQVIRKLTAAVHKPIDILRRSSDKEVLSIIDSNTFYENMGFCFFISISGILWIALIFIVPKNPGELPLRAAHPFDTTTYPMHQLAFIIQMYAVAYGLVTITLMDALALGFLRWINVQLIILTFDYQKCNLTPNYSHRNDSNSCLSSSKLVKNHTESWDLMNTISNSVRTSKFTSCIKNKDENVENTFTLRFKRCVTNHRRLIAIINDVNDVFGTSLLMQVFASITMICLTGFQAVLGAKEKSNLIKFVVYLSAALSQLFYWCWYGNELIYQKHSLMVAQWMTGWEDQLNPTSKILIIMSMMRTLQPLQLKAGAFFILSMDSFITVI</sequence>
<dbReference type="Proteomes" id="UP001168972">
    <property type="component" value="Unassembled WGS sequence"/>
</dbReference>
<evidence type="ECO:0000256" key="7">
    <source>
        <dbReference type="ARBA" id="ARBA00023136"/>
    </source>
</evidence>
<comment type="caution">
    <text evidence="10">Lacks conserved residue(s) required for the propagation of feature annotation.</text>
</comment>
<evidence type="ECO:0000256" key="6">
    <source>
        <dbReference type="ARBA" id="ARBA00022989"/>
    </source>
</evidence>
<keyword evidence="7 10" id="KW-0472">Membrane</keyword>
<feature type="transmembrane region" description="Helical" evidence="10">
    <location>
        <begin position="137"/>
        <end position="155"/>
    </location>
</feature>
<dbReference type="InterPro" id="IPR004117">
    <property type="entry name" value="7tm6_olfct_rcpt"/>
</dbReference>
<feature type="transmembrane region" description="Helical" evidence="10">
    <location>
        <begin position="12"/>
        <end position="28"/>
    </location>
</feature>
<feature type="transmembrane region" description="Helical" evidence="10">
    <location>
        <begin position="343"/>
        <end position="362"/>
    </location>
</feature>
<name>A0AA39G3I2_MICHY</name>
<evidence type="ECO:0000256" key="8">
    <source>
        <dbReference type="ARBA" id="ARBA00023170"/>
    </source>
</evidence>
<evidence type="ECO:0000313" key="11">
    <source>
        <dbReference type="EMBL" id="KAK0180857.1"/>
    </source>
</evidence>
<dbReference type="Pfam" id="PF02949">
    <property type="entry name" value="7tm_6"/>
    <property type="match status" value="1"/>
</dbReference>
<keyword evidence="2" id="KW-1003">Cell membrane</keyword>